<dbReference type="EMBL" id="JALBCA010000104">
    <property type="protein sequence ID" value="KAI2382904.1"/>
    <property type="molecule type" value="Genomic_DNA"/>
</dbReference>
<protein>
    <submittedName>
        <fullName evidence="1">Uncharacterized protein</fullName>
    </submittedName>
</protein>
<name>A0ACB8UR10_9EURO</name>
<sequence>MAGNKRTWEGKVVPPSQENTDMATLEQQTPIISLFGYFRTELEQHHDRRERVIKASRDITALSKKIIFALHRLRNLGGTIPKNIAKENTERFAQIDALFKSLVPDLSGINAWRYEYQITWGIQEYIEALSFQYYAENQRLISLDAVRGSLPPEILVTETDYVLGLFDLTGELMRFAITNIGKGGPRSQTTLAGANVDGSGEAAQSNLVSESAAEGIMVDLRELRAMFEKLNVPRGHSLNKELAKKMEVMQASVEKVEQAAYGLLIRGRERPQGWIPDVSSAAPVESY</sequence>
<organism evidence="1">
    <name type="scientific">Ophidiomyces ophidiicola</name>
    <dbReference type="NCBI Taxonomy" id="1387563"/>
    <lineage>
        <taxon>Eukaryota</taxon>
        <taxon>Fungi</taxon>
        <taxon>Dikarya</taxon>
        <taxon>Ascomycota</taxon>
        <taxon>Pezizomycotina</taxon>
        <taxon>Eurotiomycetes</taxon>
        <taxon>Eurotiomycetidae</taxon>
        <taxon>Onygenales</taxon>
        <taxon>Onygenaceae</taxon>
        <taxon>Ophidiomyces</taxon>
    </lineage>
</organism>
<reference evidence="1" key="1">
    <citation type="journal article" date="2022" name="bioRxiv">
        <title>Population genetic analysis of Ophidiomyces ophidiicola, the causative agent of snake fungal disease, indicates recent introductions to the USA.</title>
        <authorList>
            <person name="Ladner J.T."/>
            <person name="Palmer J.M."/>
            <person name="Ettinger C.L."/>
            <person name="Stajich J.E."/>
            <person name="Farrell T.M."/>
            <person name="Glorioso B.M."/>
            <person name="Lawson B."/>
            <person name="Price S.J."/>
            <person name="Stengle A.G."/>
            <person name="Grear D.A."/>
            <person name="Lorch J.M."/>
        </authorList>
    </citation>
    <scope>NUCLEOTIDE SEQUENCE</scope>
    <source>
        <strain evidence="1">NWHC 24266-5</strain>
    </source>
</reference>
<accession>A0ACB8UR10</accession>
<comment type="caution">
    <text evidence="1">The sequence shown here is derived from an EMBL/GenBank/DDBJ whole genome shotgun (WGS) entry which is preliminary data.</text>
</comment>
<evidence type="ECO:0000313" key="1">
    <source>
        <dbReference type="EMBL" id="KAI2382904.1"/>
    </source>
</evidence>
<proteinExistence type="predicted"/>
<gene>
    <name evidence="1" type="ORF">LOY88_005607</name>
</gene>